<comment type="caution">
    <text evidence="1">The sequence shown here is derived from an EMBL/GenBank/DDBJ whole genome shotgun (WGS) entry which is preliminary data.</text>
</comment>
<dbReference type="Proteomes" id="UP001055804">
    <property type="component" value="Unassembled WGS sequence"/>
</dbReference>
<dbReference type="Pfam" id="PF10983">
    <property type="entry name" value="DUF2793"/>
    <property type="match status" value="1"/>
</dbReference>
<sequence length="161" mass="16611">MASSTNLQLALLQPAQAQKHVTVNESLQTLDLAVHLSVESRSLTAPVPSPADGARYLVASPATGAWAGAEGRISAWQGGAWRFLDARAGWLCHVADEGRLIRHDGLGWTDSLGTLTLSSLALDAPVEGSASAGSAALPAQPAGFVSVAVDGSAYRIPLYLP</sequence>
<dbReference type="InterPro" id="IPR021251">
    <property type="entry name" value="DUF2793"/>
</dbReference>
<evidence type="ECO:0000313" key="1">
    <source>
        <dbReference type="EMBL" id="MCP1337270.1"/>
    </source>
</evidence>
<dbReference type="RefSeq" id="WP_269333239.1">
    <property type="nucleotide sequence ID" value="NZ_JAMZFT010000003.1"/>
</dbReference>
<dbReference type="AlphaFoldDB" id="A0A9J6PFM8"/>
<reference evidence="1" key="1">
    <citation type="submission" date="2022-06" db="EMBL/GenBank/DDBJ databases">
        <title>Isolation and Genomics of Futiania mangrovii gen. nov., sp. nov., a Rare and Metabolically-versatile member in the Class Alphaproteobacteria.</title>
        <authorList>
            <person name="Liu L."/>
            <person name="Huang W.-C."/>
            <person name="Pan J."/>
            <person name="Li J."/>
            <person name="Huang Y."/>
            <person name="Du H."/>
            <person name="Liu Y."/>
            <person name="Li M."/>
        </authorList>
    </citation>
    <scope>NUCLEOTIDE SEQUENCE</scope>
    <source>
        <strain evidence="1">FT118</strain>
    </source>
</reference>
<evidence type="ECO:0000313" key="2">
    <source>
        <dbReference type="Proteomes" id="UP001055804"/>
    </source>
</evidence>
<name>A0A9J6PFM8_9PROT</name>
<protein>
    <submittedName>
        <fullName evidence="1">DUF2793 domain-containing protein</fullName>
    </submittedName>
</protein>
<keyword evidence="2" id="KW-1185">Reference proteome</keyword>
<gene>
    <name evidence="1" type="ORF">NJQ99_12685</name>
</gene>
<organism evidence="1 2">
    <name type="scientific">Futiania mangrovi</name>
    <dbReference type="NCBI Taxonomy" id="2959716"/>
    <lineage>
        <taxon>Bacteria</taxon>
        <taxon>Pseudomonadati</taxon>
        <taxon>Pseudomonadota</taxon>
        <taxon>Alphaproteobacteria</taxon>
        <taxon>Futianiales</taxon>
        <taxon>Futianiaceae</taxon>
        <taxon>Futiania</taxon>
    </lineage>
</organism>
<dbReference type="EMBL" id="JAMZFT010000003">
    <property type="protein sequence ID" value="MCP1337270.1"/>
    <property type="molecule type" value="Genomic_DNA"/>
</dbReference>
<proteinExistence type="predicted"/>
<accession>A0A9J6PFM8</accession>